<feature type="transmembrane region" description="Helical" evidence="9">
    <location>
        <begin position="489"/>
        <end position="514"/>
    </location>
</feature>
<dbReference type="InterPro" id="IPR025857">
    <property type="entry name" value="MacB_PCD"/>
</dbReference>
<evidence type="ECO:0000256" key="2">
    <source>
        <dbReference type="ARBA" id="ARBA00022475"/>
    </source>
</evidence>
<dbReference type="PANTHER" id="PTHR42798:SF7">
    <property type="entry name" value="ALPHA-D-RIBOSE 1-METHYLPHOSPHONATE 5-TRIPHOSPHATE SYNTHASE SUBUNIT PHNL"/>
    <property type="match status" value="1"/>
</dbReference>
<feature type="transmembrane region" description="Helical" evidence="9">
    <location>
        <begin position="248"/>
        <end position="266"/>
    </location>
</feature>
<evidence type="ECO:0000313" key="12">
    <source>
        <dbReference type="Proteomes" id="UP000196258"/>
    </source>
</evidence>
<dbReference type="Gene3D" id="3.40.50.300">
    <property type="entry name" value="P-loop containing nucleotide triphosphate hydrolases"/>
    <property type="match status" value="1"/>
</dbReference>
<feature type="transmembrane region" description="Helical" evidence="9">
    <location>
        <begin position="535"/>
        <end position="556"/>
    </location>
</feature>
<keyword evidence="5" id="KW-0067">ATP-binding</keyword>
<feature type="transmembrane region" description="Helical" evidence="9">
    <location>
        <begin position="586"/>
        <end position="609"/>
    </location>
</feature>
<feature type="domain" description="ABC transporter" evidence="10">
    <location>
        <begin position="2"/>
        <end position="227"/>
    </location>
</feature>
<evidence type="ECO:0000256" key="5">
    <source>
        <dbReference type="ARBA" id="ARBA00022840"/>
    </source>
</evidence>
<evidence type="ECO:0000256" key="3">
    <source>
        <dbReference type="ARBA" id="ARBA00022692"/>
    </source>
</evidence>
<proteinExistence type="inferred from homology"/>
<dbReference type="SUPFAM" id="SSF52540">
    <property type="entry name" value="P-loop containing nucleoside triphosphate hydrolases"/>
    <property type="match status" value="1"/>
</dbReference>
<dbReference type="InterPro" id="IPR017871">
    <property type="entry name" value="ABC_transporter-like_CS"/>
</dbReference>
<dbReference type="Proteomes" id="UP000196258">
    <property type="component" value="Unassembled WGS sequence"/>
</dbReference>
<dbReference type="GO" id="GO:0016887">
    <property type="term" value="F:ATP hydrolysis activity"/>
    <property type="evidence" value="ECO:0007669"/>
    <property type="project" value="InterPro"/>
</dbReference>
<gene>
    <name evidence="11" type="ORF">B5E91_08495</name>
</gene>
<dbReference type="InterPro" id="IPR003593">
    <property type="entry name" value="AAA+_ATPase"/>
</dbReference>
<dbReference type="PANTHER" id="PTHR42798">
    <property type="entry name" value="LIPOPROTEIN-RELEASING SYSTEM ATP-BINDING PROTEIN LOLD"/>
    <property type="match status" value="1"/>
</dbReference>
<dbReference type="GO" id="GO:0005886">
    <property type="term" value="C:plasma membrane"/>
    <property type="evidence" value="ECO:0007669"/>
    <property type="project" value="UniProtKB-SubCell"/>
</dbReference>
<comment type="caution">
    <text evidence="11">The sequence shown here is derived from an EMBL/GenBank/DDBJ whole genome shotgun (WGS) entry which is preliminary data.</text>
</comment>
<keyword evidence="6 9" id="KW-1133">Transmembrane helix</keyword>
<dbReference type="PROSITE" id="PS00211">
    <property type="entry name" value="ABC_TRANSPORTER_1"/>
    <property type="match status" value="1"/>
</dbReference>
<keyword evidence="3 9" id="KW-0812">Transmembrane</keyword>
<evidence type="ECO:0000256" key="6">
    <source>
        <dbReference type="ARBA" id="ARBA00022989"/>
    </source>
</evidence>
<dbReference type="AlphaFoldDB" id="A0A1Y4QHI7"/>
<sequence length="623" mass="71924">MLEIKKLSKRYDDIIIDNLSICFPSTGMIVIVGKSGCGKTTLLNILGGIDQEYDGEVLFDQQNIKTIKNYCRKHVGFIFQNFNLVNWLNAKENYILPKFFGNIIFKREVEDRREKLELTSFLKKKPALLSGGQKQRVAMLRAMIKNVDILLCDEPTGSLDDDNAKVIFELLKQEAKERLVIVITHNEQLAYQYANQIFTFQNGKLLGKYRKDKSDNFYCRLKEKKNPFDIYKLVLMQYRANFFRNTKIVTGVVMALLCIMITFTLSDSLTKQIQKQLSNIFPSQLVSLQTRNNTPLKYQDLADLKNNKDITYLYGEMKDYEFMGISLQESYQSDKTIYISDMTKELKNDKLEKGRKIKNDNEIVLSKTTAIHLNKDYEQLLNKNIYGYYLHGDVIKRVVLKVVGISNETTVFDTIYINELANVKHVSEIFDKDINELVFSIGMINIDNQVDVDNSLEKLRKENKNFEFKVAGDDISDRIDDFLLQVHRVLVLFSLLAIVSACFLIGEVLYLSVVEKTKDIGIFKCLGASKLQLRLLVLFECFMLVTIAYLLSYLIFNQLVNLINEIVEMGLQLNLSKAFIQIDNQLLIIIYIGALLFGLLSSCFPAYYASRLDPVKSLKYQRY</sequence>
<reference evidence="12" key="1">
    <citation type="submission" date="2017-04" db="EMBL/GenBank/DDBJ databases">
        <title>Function of individual gut microbiota members based on whole genome sequencing of pure cultures obtained from chicken caecum.</title>
        <authorList>
            <person name="Medvecky M."/>
            <person name="Cejkova D."/>
            <person name="Polansky O."/>
            <person name="Karasova D."/>
            <person name="Kubasova T."/>
            <person name="Cizek A."/>
            <person name="Rychlik I."/>
        </authorList>
    </citation>
    <scope>NUCLEOTIDE SEQUENCE [LARGE SCALE GENOMIC DNA]</scope>
    <source>
        <strain evidence="12">An149</strain>
    </source>
</reference>
<dbReference type="Pfam" id="PF00005">
    <property type="entry name" value="ABC_tran"/>
    <property type="match status" value="1"/>
</dbReference>
<dbReference type="InterPro" id="IPR003439">
    <property type="entry name" value="ABC_transporter-like_ATP-bd"/>
</dbReference>
<dbReference type="RefSeq" id="WP_087256829.1">
    <property type="nucleotide sequence ID" value="NZ_NFLB01000009.1"/>
</dbReference>
<accession>A0A1Y4QHI7</accession>
<evidence type="ECO:0000313" key="11">
    <source>
        <dbReference type="EMBL" id="OUQ04738.1"/>
    </source>
</evidence>
<comment type="subcellular location">
    <subcellularLocation>
        <location evidence="1">Cell inner membrane</location>
        <topology evidence="1">Multi-pass membrane protein</topology>
    </subcellularLocation>
</comment>
<dbReference type="SMART" id="SM00382">
    <property type="entry name" value="AAA"/>
    <property type="match status" value="1"/>
</dbReference>
<dbReference type="InterPro" id="IPR003838">
    <property type="entry name" value="ABC3_permease_C"/>
</dbReference>
<keyword evidence="4" id="KW-0547">Nucleotide-binding</keyword>
<evidence type="ECO:0000259" key="10">
    <source>
        <dbReference type="PROSITE" id="PS50893"/>
    </source>
</evidence>
<dbReference type="InterPro" id="IPR027417">
    <property type="entry name" value="P-loop_NTPase"/>
</dbReference>
<dbReference type="GO" id="GO:0005524">
    <property type="term" value="F:ATP binding"/>
    <property type="evidence" value="ECO:0007669"/>
    <property type="project" value="UniProtKB-KW"/>
</dbReference>
<evidence type="ECO:0000256" key="4">
    <source>
        <dbReference type="ARBA" id="ARBA00022741"/>
    </source>
</evidence>
<protein>
    <recommendedName>
        <fullName evidence="10">ABC transporter domain-containing protein</fullName>
    </recommendedName>
</protein>
<keyword evidence="2" id="KW-1003">Cell membrane</keyword>
<evidence type="ECO:0000256" key="7">
    <source>
        <dbReference type="ARBA" id="ARBA00023136"/>
    </source>
</evidence>
<dbReference type="PROSITE" id="PS50893">
    <property type="entry name" value="ABC_TRANSPORTER_2"/>
    <property type="match status" value="1"/>
</dbReference>
<evidence type="ECO:0000256" key="8">
    <source>
        <dbReference type="ARBA" id="ARBA00038388"/>
    </source>
</evidence>
<evidence type="ECO:0000256" key="1">
    <source>
        <dbReference type="ARBA" id="ARBA00004429"/>
    </source>
</evidence>
<keyword evidence="7 9" id="KW-0472">Membrane</keyword>
<comment type="similarity">
    <text evidence="8">Belongs to the ABC transporter superfamily. Macrolide exporter (TC 3.A.1.122) family.</text>
</comment>
<dbReference type="Pfam" id="PF02687">
    <property type="entry name" value="FtsX"/>
    <property type="match status" value="1"/>
</dbReference>
<organism evidence="11 12">
    <name type="scientific">Thomasclavelia spiroformis</name>
    <dbReference type="NCBI Taxonomy" id="29348"/>
    <lineage>
        <taxon>Bacteria</taxon>
        <taxon>Bacillati</taxon>
        <taxon>Bacillota</taxon>
        <taxon>Erysipelotrichia</taxon>
        <taxon>Erysipelotrichales</taxon>
        <taxon>Coprobacillaceae</taxon>
        <taxon>Thomasclavelia</taxon>
    </lineage>
</organism>
<evidence type="ECO:0000256" key="9">
    <source>
        <dbReference type="SAM" id="Phobius"/>
    </source>
</evidence>
<dbReference type="Pfam" id="PF12704">
    <property type="entry name" value="MacB_PCD"/>
    <property type="match status" value="1"/>
</dbReference>
<name>A0A1Y4QHI7_9FIRM</name>
<dbReference type="EMBL" id="NFLB01000009">
    <property type="protein sequence ID" value="OUQ04738.1"/>
    <property type="molecule type" value="Genomic_DNA"/>
</dbReference>